<dbReference type="EMBL" id="CASHTH010002006">
    <property type="protein sequence ID" value="CAI8023412.1"/>
    <property type="molecule type" value="Genomic_DNA"/>
</dbReference>
<name>A0AA35WR77_GEOBA</name>
<dbReference type="InterPro" id="IPR036116">
    <property type="entry name" value="FN3_sf"/>
</dbReference>
<dbReference type="Gene3D" id="2.60.40.10">
    <property type="entry name" value="Immunoglobulins"/>
    <property type="match status" value="1"/>
</dbReference>
<keyword evidence="2" id="KW-1185">Reference proteome</keyword>
<accession>A0AA35WR77</accession>
<reference evidence="1" key="1">
    <citation type="submission" date="2023-03" db="EMBL/GenBank/DDBJ databases">
        <authorList>
            <person name="Steffen K."/>
            <person name="Cardenas P."/>
        </authorList>
    </citation>
    <scope>NUCLEOTIDE SEQUENCE</scope>
</reference>
<gene>
    <name evidence="1" type="ORF">GBAR_LOCUS13687</name>
</gene>
<comment type="caution">
    <text evidence="1">The sequence shown here is derived from an EMBL/GenBank/DDBJ whole genome shotgun (WGS) entry which is preliminary data.</text>
</comment>
<dbReference type="AlphaFoldDB" id="A0AA35WR77"/>
<evidence type="ECO:0000313" key="1">
    <source>
        <dbReference type="EMBL" id="CAI8023412.1"/>
    </source>
</evidence>
<dbReference type="InterPro" id="IPR013783">
    <property type="entry name" value="Ig-like_fold"/>
</dbReference>
<sequence>MKIPVKVILLLTVNEFSKNGWSVSPSAPVSSVYTITSFEISSVSLQLEWERPQSDGGLGISNYTTTLRGTSSQHIYNEMGYKLFFKLLYMEHYSLQLYAANCAGYSPPVNISIEDIAADTSYQELQDIVHTGKHSPTTTTRPH</sequence>
<organism evidence="1 2">
    <name type="scientific">Geodia barretti</name>
    <name type="common">Barrett's horny sponge</name>
    <dbReference type="NCBI Taxonomy" id="519541"/>
    <lineage>
        <taxon>Eukaryota</taxon>
        <taxon>Metazoa</taxon>
        <taxon>Porifera</taxon>
        <taxon>Demospongiae</taxon>
        <taxon>Heteroscleromorpha</taxon>
        <taxon>Tetractinellida</taxon>
        <taxon>Astrophorina</taxon>
        <taxon>Geodiidae</taxon>
        <taxon>Geodia</taxon>
    </lineage>
</organism>
<evidence type="ECO:0008006" key="3">
    <source>
        <dbReference type="Google" id="ProtNLM"/>
    </source>
</evidence>
<dbReference type="SUPFAM" id="SSF49265">
    <property type="entry name" value="Fibronectin type III"/>
    <property type="match status" value="1"/>
</dbReference>
<dbReference type="Proteomes" id="UP001174909">
    <property type="component" value="Unassembled WGS sequence"/>
</dbReference>
<protein>
    <recommendedName>
        <fullName evidence="3">Fibronectin type-III domain-containing protein</fullName>
    </recommendedName>
</protein>
<proteinExistence type="predicted"/>
<evidence type="ECO:0000313" key="2">
    <source>
        <dbReference type="Proteomes" id="UP001174909"/>
    </source>
</evidence>